<name>A0ABX1PV58_9RHOO</name>
<dbReference type="Proteomes" id="UP000623795">
    <property type="component" value="Unassembled WGS sequence"/>
</dbReference>
<dbReference type="SUPFAM" id="SSF46894">
    <property type="entry name" value="C-terminal effector domain of the bipartite response regulators"/>
    <property type="match status" value="1"/>
</dbReference>
<dbReference type="PRINTS" id="PR00038">
    <property type="entry name" value="HTHLUXR"/>
</dbReference>
<evidence type="ECO:0000313" key="6">
    <source>
        <dbReference type="Proteomes" id="UP000623795"/>
    </source>
</evidence>
<protein>
    <submittedName>
        <fullName evidence="5">Helix-turn-helix transcriptional regulator</fullName>
    </submittedName>
</protein>
<proteinExistence type="predicted"/>
<keyword evidence="2" id="KW-0238">DNA-binding</keyword>
<feature type="domain" description="HTH luxR-type" evidence="4">
    <location>
        <begin position="3"/>
        <end position="68"/>
    </location>
</feature>
<dbReference type="InterPro" id="IPR000792">
    <property type="entry name" value="Tscrpt_reg_LuxR_C"/>
</dbReference>
<accession>A0ABX1PV58</accession>
<dbReference type="PANTHER" id="PTHR44688">
    <property type="entry name" value="DNA-BINDING TRANSCRIPTIONAL ACTIVATOR DEVR_DOSR"/>
    <property type="match status" value="1"/>
</dbReference>
<dbReference type="PROSITE" id="PS50043">
    <property type="entry name" value="HTH_LUXR_2"/>
    <property type="match status" value="1"/>
</dbReference>
<sequence length="74" mass="8401">MSPEVGSFKLSMRERDVLQFLAQGMPNKRIATTMNVSIDTVKWHLKNIFSKLDAADRFQVIEKARLAGLIARLP</sequence>
<evidence type="ECO:0000259" key="4">
    <source>
        <dbReference type="PROSITE" id="PS50043"/>
    </source>
</evidence>
<dbReference type="PROSITE" id="PS00622">
    <property type="entry name" value="HTH_LUXR_1"/>
    <property type="match status" value="1"/>
</dbReference>
<reference evidence="5 6" key="1">
    <citation type="submission" date="2019-12" db="EMBL/GenBank/DDBJ databases">
        <title>Comparative genomics gives insights into the taxonomy of the Azoarcus-Aromatoleum group and reveals separate origins of nif in the plant-associated Azoarcus and non-plant-associated Aromatoleum sub-groups.</title>
        <authorList>
            <person name="Lafos M."/>
            <person name="Maluk M."/>
            <person name="Batista M."/>
            <person name="Junghare M."/>
            <person name="Carmona M."/>
            <person name="Faoro H."/>
            <person name="Cruz L.M."/>
            <person name="Battistoni F."/>
            <person name="De Souza E."/>
            <person name="Pedrosa F."/>
            <person name="Chen W.-M."/>
            <person name="Poole P.S."/>
            <person name="Dixon R.A."/>
            <person name="James E.K."/>
        </authorList>
    </citation>
    <scope>NUCLEOTIDE SEQUENCE [LARGE SCALE GENOMIC DNA]</scope>
    <source>
        <strain evidence="5 6">Td21</strain>
    </source>
</reference>
<keyword evidence="3" id="KW-0804">Transcription</keyword>
<organism evidence="5 6">
    <name type="scientific">Aromatoleum toluvorans</name>
    <dbReference type="NCBI Taxonomy" id="92002"/>
    <lineage>
        <taxon>Bacteria</taxon>
        <taxon>Pseudomonadati</taxon>
        <taxon>Pseudomonadota</taxon>
        <taxon>Betaproteobacteria</taxon>
        <taxon>Rhodocyclales</taxon>
        <taxon>Rhodocyclaceae</taxon>
        <taxon>Aromatoleum</taxon>
    </lineage>
</organism>
<comment type="caution">
    <text evidence="5">The sequence shown here is derived from an EMBL/GenBank/DDBJ whole genome shotgun (WGS) entry which is preliminary data.</text>
</comment>
<dbReference type="CDD" id="cd06170">
    <property type="entry name" value="LuxR_C_like"/>
    <property type="match status" value="1"/>
</dbReference>
<dbReference type="InterPro" id="IPR016032">
    <property type="entry name" value="Sig_transdc_resp-reg_C-effctor"/>
</dbReference>
<keyword evidence="1" id="KW-0805">Transcription regulation</keyword>
<gene>
    <name evidence="5" type="ORF">GPA22_00100</name>
</gene>
<dbReference type="Gene3D" id="1.10.10.10">
    <property type="entry name" value="Winged helix-like DNA-binding domain superfamily/Winged helix DNA-binding domain"/>
    <property type="match status" value="1"/>
</dbReference>
<evidence type="ECO:0000256" key="3">
    <source>
        <dbReference type="ARBA" id="ARBA00023163"/>
    </source>
</evidence>
<keyword evidence="6" id="KW-1185">Reference proteome</keyword>
<dbReference type="PANTHER" id="PTHR44688:SF16">
    <property type="entry name" value="DNA-BINDING TRANSCRIPTIONAL ACTIVATOR DEVR_DOSR"/>
    <property type="match status" value="1"/>
</dbReference>
<dbReference type="EMBL" id="WTVN01000001">
    <property type="protein sequence ID" value="NMG42140.1"/>
    <property type="molecule type" value="Genomic_DNA"/>
</dbReference>
<dbReference type="Pfam" id="PF00196">
    <property type="entry name" value="GerE"/>
    <property type="match status" value="1"/>
</dbReference>
<dbReference type="InterPro" id="IPR036388">
    <property type="entry name" value="WH-like_DNA-bd_sf"/>
</dbReference>
<evidence type="ECO:0000313" key="5">
    <source>
        <dbReference type="EMBL" id="NMG42140.1"/>
    </source>
</evidence>
<evidence type="ECO:0000256" key="2">
    <source>
        <dbReference type="ARBA" id="ARBA00023125"/>
    </source>
</evidence>
<dbReference type="SMART" id="SM00421">
    <property type="entry name" value="HTH_LUXR"/>
    <property type="match status" value="1"/>
</dbReference>
<evidence type="ECO:0000256" key="1">
    <source>
        <dbReference type="ARBA" id="ARBA00023015"/>
    </source>
</evidence>